<dbReference type="GO" id="GO:0031012">
    <property type="term" value="C:extracellular matrix"/>
    <property type="evidence" value="ECO:0007669"/>
    <property type="project" value="TreeGrafter"/>
</dbReference>
<dbReference type="PROSITE" id="PS50213">
    <property type="entry name" value="FAS1"/>
    <property type="match status" value="7"/>
</dbReference>
<dbReference type="GO" id="GO:0030198">
    <property type="term" value="P:extracellular matrix organization"/>
    <property type="evidence" value="ECO:0007669"/>
    <property type="project" value="TreeGrafter"/>
</dbReference>
<dbReference type="SUPFAM" id="SSF82153">
    <property type="entry name" value="FAS1 domain"/>
    <property type="match status" value="7"/>
</dbReference>
<keyword evidence="3" id="KW-1185">Reference proteome</keyword>
<proteinExistence type="predicted"/>
<dbReference type="Gene3D" id="2.30.180.10">
    <property type="entry name" value="FAS1 domain"/>
    <property type="match status" value="7"/>
</dbReference>
<dbReference type="InterPro" id="IPR050904">
    <property type="entry name" value="Adhesion/Biosynth-related"/>
</dbReference>
<reference evidence="2" key="3">
    <citation type="submission" date="2023-05" db="EMBL/GenBank/DDBJ databases">
        <authorList>
            <person name="Smith C.H."/>
        </authorList>
    </citation>
    <scope>NUCLEOTIDE SEQUENCE</scope>
    <source>
        <strain evidence="2">CHS0354</strain>
        <tissue evidence="2">Mantle</tissue>
    </source>
</reference>
<feature type="domain" description="FAS1" evidence="1">
    <location>
        <begin position="207"/>
        <end position="338"/>
    </location>
</feature>
<dbReference type="AlphaFoldDB" id="A0AAE0S401"/>
<reference evidence="2" key="1">
    <citation type="journal article" date="2021" name="Genome Biol. Evol.">
        <title>A High-Quality Reference Genome for a Parasitic Bivalve with Doubly Uniparental Inheritance (Bivalvia: Unionida).</title>
        <authorList>
            <person name="Smith C.H."/>
        </authorList>
    </citation>
    <scope>NUCLEOTIDE SEQUENCE</scope>
    <source>
        <strain evidence="2">CHS0354</strain>
    </source>
</reference>
<dbReference type="GO" id="GO:0007155">
    <property type="term" value="P:cell adhesion"/>
    <property type="evidence" value="ECO:0007669"/>
    <property type="project" value="TreeGrafter"/>
</dbReference>
<feature type="domain" description="FAS1" evidence="1">
    <location>
        <begin position="482"/>
        <end position="621"/>
    </location>
</feature>
<feature type="domain" description="FAS1" evidence="1">
    <location>
        <begin position="919"/>
        <end position="1060"/>
    </location>
</feature>
<evidence type="ECO:0000313" key="2">
    <source>
        <dbReference type="EMBL" id="KAK3584545.1"/>
    </source>
</evidence>
<reference evidence="2" key="2">
    <citation type="journal article" date="2021" name="Genome Biol. Evol.">
        <title>Developing a high-quality reference genome for a parasitic bivalve with doubly uniparental inheritance (Bivalvia: Unionida).</title>
        <authorList>
            <person name="Smith C.H."/>
        </authorList>
    </citation>
    <scope>NUCLEOTIDE SEQUENCE</scope>
    <source>
        <strain evidence="2">CHS0354</strain>
        <tissue evidence="2">Mantle</tissue>
    </source>
</reference>
<dbReference type="GO" id="GO:0050839">
    <property type="term" value="F:cell adhesion molecule binding"/>
    <property type="evidence" value="ECO:0007669"/>
    <property type="project" value="TreeGrafter"/>
</dbReference>
<dbReference type="Pfam" id="PF02469">
    <property type="entry name" value="Fasciclin"/>
    <property type="match status" value="7"/>
</dbReference>
<dbReference type="EMBL" id="JAEAOA010001900">
    <property type="protein sequence ID" value="KAK3584545.1"/>
    <property type="molecule type" value="Genomic_DNA"/>
</dbReference>
<dbReference type="InterPro" id="IPR036378">
    <property type="entry name" value="FAS1_dom_sf"/>
</dbReference>
<dbReference type="InterPro" id="IPR000782">
    <property type="entry name" value="FAS1_domain"/>
</dbReference>
<evidence type="ECO:0000313" key="3">
    <source>
        <dbReference type="Proteomes" id="UP001195483"/>
    </source>
</evidence>
<gene>
    <name evidence="2" type="ORF">CHS0354_031953</name>
</gene>
<organism evidence="2 3">
    <name type="scientific">Potamilus streckersoni</name>
    <dbReference type="NCBI Taxonomy" id="2493646"/>
    <lineage>
        <taxon>Eukaryota</taxon>
        <taxon>Metazoa</taxon>
        <taxon>Spiralia</taxon>
        <taxon>Lophotrochozoa</taxon>
        <taxon>Mollusca</taxon>
        <taxon>Bivalvia</taxon>
        <taxon>Autobranchia</taxon>
        <taxon>Heteroconchia</taxon>
        <taxon>Palaeoheterodonta</taxon>
        <taxon>Unionida</taxon>
        <taxon>Unionoidea</taxon>
        <taxon>Unionidae</taxon>
        <taxon>Ambleminae</taxon>
        <taxon>Lampsilini</taxon>
        <taxon>Potamilus</taxon>
    </lineage>
</organism>
<dbReference type="Proteomes" id="UP001195483">
    <property type="component" value="Unassembled WGS sequence"/>
</dbReference>
<protein>
    <recommendedName>
        <fullName evidence="1">FAS1 domain-containing protein</fullName>
    </recommendedName>
</protein>
<dbReference type="GO" id="GO:0005615">
    <property type="term" value="C:extracellular space"/>
    <property type="evidence" value="ECO:0007669"/>
    <property type="project" value="TreeGrafter"/>
</dbReference>
<dbReference type="PANTHER" id="PTHR10900:SF77">
    <property type="entry name" value="FI19380P1"/>
    <property type="match status" value="1"/>
</dbReference>
<feature type="domain" description="FAS1" evidence="1">
    <location>
        <begin position="57"/>
        <end position="192"/>
    </location>
</feature>
<sequence length="1108" mass="124126">MIVILSRKQKKKKRSESGYLTSGWPCAGLMLRRMRLLTAFMCISTVLCVLECSYIPRKRLWKQIKQSNSLREFKEKIEAYNLVRYVEQEDITVFAPTSDSFLVYDSSLYGYDMEDPDTVRSVMLYHIVRGRVRCTDSPTTLILEAIFPNRTKLYLSQFSKLGKRICTVNGVRVTATNTEASNGILHIVDRVISPIQSQKTIAEFLTQPDIPKLTFQSIYLASVVDMELRNDVNSSSSIHTIFAPLDVYVNNMPDYGQGPLFQDTGLLKLVFWAHVVENKAFYIPDIGDIPQVNAKAGNLSFTRYNGQVYVYNNGVRARILMANIPLVNGVVHVLDNLLFYKYRSITQMVGILPETSISAANLNQTNTQIKTVLRTATKLTMFVPMDEAYAKLPFRQQEILIQNVTRLSEVFGSHIVQAVIDSDGLYDGATYYTIYGDELKILRRTNDIYIEGGGVLAKILIQNIGCTNGVIHAISNVLFVCNFTVWEAIQGLDMLSKMKEFLNQYTDIQQILSYEAFGPITVFLTGNTALSMIAPDTLQNLEMNSNGLFDRAVRGGIAKNVKLGTSLIYGSIEVGTYSGQKLNITKRETGLVVTGTFIEASVIVRDIWCSNGVLHIVDNLLHVPTRNIVEEMAKSIELSIASSLLDALPEVLEILKSTVTDITIFVPSNEAFTDLTTESADVLMKNISLLITILKGHIVSGSAKLMDEFTDFESMQALSGKVYVIKKSGGVFVSNNNVMGRLITGNMRCTNGVIHIIDRLLYFPYKTVEVTMQETPWLSKFYGLMSNVVEFVTLAGREAIQQTLFAPSDNFLANVPSILQTIKRRPDILMETFRSHYFPDVNLGSKLLKDINLLDNYRVTSTYNVTFTIRRNPESIIKEDVVVDVGYPNLKQNMSLVISGVACSNGIIYVIQGLLNYPMNTLLAEIYREKNLRIAMDQLLKLAPENRSIDLNSSDDIFTVFAPVDQALQFLSFKDICYLKNNVSAEMMNSIIGRHFIHGAKYTLQYITDGGIDSYFSLHNMTVLKNTSGVFLVWQNIEAKVFRSNILASNGIIHVIDKILFSTPYATTSVTATTQKGNIGHISSTFYVSYSFTSIALLLLFGQVLKTL</sequence>
<dbReference type="SMART" id="SM00554">
    <property type="entry name" value="FAS1"/>
    <property type="match status" value="7"/>
</dbReference>
<comment type="caution">
    <text evidence="2">The sequence shown here is derived from an EMBL/GenBank/DDBJ whole genome shotgun (WGS) entry which is preliminary data.</text>
</comment>
<dbReference type="PANTHER" id="PTHR10900">
    <property type="entry name" value="PERIOSTIN-RELATED"/>
    <property type="match status" value="1"/>
</dbReference>
<feature type="domain" description="FAS1" evidence="1">
    <location>
        <begin position="625"/>
        <end position="761"/>
    </location>
</feature>
<accession>A0AAE0S401</accession>
<feature type="domain" description="FAS1" evidence="1">
    <location>
        <begin position="765"/>
        <end position="915"/>
    </location>
</feature>
<name>A0AAE0S401_9BIVA</name>
<feature type="domain" description="FAS1" evidence="1">
    <location>
        <begin position="342"/>
        <end position="478"/>
    </location>
</feature>
<evidence type="ECO:0000259" key="1">
    <source>
        <dbReference type="PROSITE" id="PS50213"/>
    </source>
</evidence>